<evidence type="ECO:0000313" key="4">
    <source>
        <dbReference type="EMBL" id="MBN3544144.1"/>
    </source>
</evidence>
<reference evidence="4 5" key="1">
    <citation type="submission" date="2021-01" db="EMBL/GenBank/DDBJ databases">
        <title>Genome Sequencing of Type Strains.</title>
        <authorList>
            <person name="Lemaire J.F."/>
            <person name="Inderbitzin P."/>
            <person name="Collins S.B."/>
            <person name="Wespe N."/>
            <person name="Knight-Connoni V."/>
        </authorList>
    </citation>
    <scope>NUCLEOTIDE SEQUENCE [LARGE SCALE GENOMIC DNA]</scope>
    <source>
        <strain evidence="4 5">DSM 14730</strain>
    </source>
</reference>
<keyword evidence="5" id="KW-1185">Reference proteome</keyword>
<organism evidence="4 5">
    <name type="scientific">Fictibacillus barbaricus</name>
    <dbReference type="NCBI Taxonomy" id="182136"/>
    <lineage>
        <taxon>Bacteria</taxon>
        <taxon>Bacillati</taxon>
        <taxon>Bacillota</taxon>
        <taxon>Bacilli</taxon>
        <taxon>Bacillales</taxon>
        <taxon>Fictibacillaceae</taxon>
        <taxon>Fictibacillus</taxon>
    </lineage>
</organism>
<dbReference type="InterPro" id="IPR050768">
    <property type="entry name" value="UPF0353/GerABKA_families"/>
</dbReference>
<evidence type="ECO:0000313" key="5">
    <source>
        <dbReference type="Proteomes" id="UP001319060"/>
    </source>
</evidence>
<comment type="caution">
    <text evidence="4">The sequence shown here is derived from an EMBL/GenBank/DDBJ whole genome shotgun (WGS) entry which is preliminary data.</text>
</comment>
<protein>
    <submittedName>
        <fullName evidence="4">Spore germination protein</fullName>
    </submittedName>
</protein>
<dbReference type="RefSeq" id="WP_188404304.1">
    <property type="nucleotide sequence ID" value="NZ_BMCE01000004.1"/>
</dbReference>
<keyword evidence="3" id="KW-1133">Transmembrane helix</keyword>
<dbReference type="PANTHER" id="PTHR22550">
    <property type="entry name" value="SPORE GERMINATION PROTEIN"/>
    <property type="match status" value="1"/>
</dbReference>
<evidence type="ECO:0000256" key="2">
    <source>
        <dbReference type="ARBA" id="ARBA00023136"/>
    </source>
</evidence>
<feature type="transmembrane region" description="Helical" evidence="3">
    <location>
        <begin position="327"/>
        <end position="346"/>
    </location>
</feature>
<comment type="similarity">
    <text evidence="1">Belongs to the GerABKA family.</text>
</comment>
<feature type="transmembrane region" description="Helical" evidence="3">
    <location>
        <begin position="395"/>
        <end position="416"/>
    </location>
</feature>
<evidence type="ECO:0000256" key="3">
    <source>
        <dbReference type="SAM" id="Phobius"/>
    </source>
</evidence>
<sequence length="533" mass="59582">MSRNRFSRFFQKRKEPRNIDPLQVKNDSLGIKGLLSSELTVNTTLFKDTFQNCSDIVHRELLLGTEGVVRAQIIWMDGLVDKYAINDNIVNPLLQEYRLLQPNDVKNPHEIFSRIKDNLLSVSEIKEQNRFEDIILSVLSGETAILIDGVPLCIIASTKGGEIRPVSEPATESVVRGPRQGFTENLRTNTSLVRRIIKTTDLKMEKLISGEKTKTNIVISYIEGVADEKVIDEVKDRINKIKVDSIIESAYVEELIEDHPFSPFPQIAHTERPDKAAAELLEGRVVIFVEGSPFVLIVPSVFVQFLQSSEDYYERYLFSFAVRVVRYFVFLVALVLPSAYIAITTYHQEMLPTSLLISVAGAHEGVPFPSFIEALMMELTFEALREAGVRLPKPVGQAISIVGALVIGEAAVTAGIVSPPMVIVVAITAIASFAIPAFNIAISVRMLRFPLMMIAAILGFYGIMLGLMAMLIHLCSMRSFGVPYFTPVAPFSLSGMKDTIIRAPWWLMKKRPELISPKNKKRQETPRPDSSNK</sequence>
<dbReference type="Pfam" id="PF03323">
    <property type="entry name" value="GerA"/>
    <property type="match status" value="1"/>
</dbReference>
<keyword evidence="2 3" id="KW-0472">Membrane</keyword>
<feature type="transmembrane region" description="Helical" evidence="3">
    <location>
        <begin position="422"/>
        <end position="442"/>
    </location>
</feature>
<dbReference type="InterPro" id="IPR004995">
    <property type="entry name" value="Spore_Ger"/>
</dbReference>
<accession>A0ABS2ZBV3</accession>
<dbReference type="EMBL" id="JAFHKS010000040">
    <property type="protein sequence ID" value="MBN3544144.1"/>
    <property type="molecule type" value="Genomic_DNA"/>
</dbReference>
<dbReference type="PANTHER" id="PTHR22550:SF5">
    <property type="entry name" value="LEUCINE ZIPPER PROTEIN 4"/>
    <property type="match status" value="1"/>
</dbReference>
<evidence type="ECO:0000256" key="1">
    <source>
        <dbReference type="ARBA" id="ARBA00005278"/>
    </source>
</evidence>
<gene>
    <name evidence="4" type="ORF">JYA64_02415</name>
</gene>
<proteinExistence type="inferred from homology"/>
<dbReference type="PIRSF" id="PIRSF005690">
    <property type="entry name" value="GerBA"/>
    <property type="match status" value="1"/>
</dbReference>
<name>A0ABS2ZBV3_9BACL</name>
<dbReference type="Proteomes" id="UP001319060">
    <property type="component" value="Unassembled WGS sequence"/>
</dbReference>
<feature type="transmembrane region" description="Helical" evidence="3">
    <location>
        <begin position="285"/>
        <end position="307"/>
    </location>
</feature>
<keyword evidence="3" id="KW-0812">Transmembrane</keyword>
<feature type="transmembrane region" description="Helical" evidence="3">
    <location>
        <begin position="449"/>
        <end position="472"/>
    </location>
</feature>